<protein>
    <submittedName>
        <fullName evidence="3">Phosphatidylinositol transfer protein, membrane-associated</fullName>
    </submittedName>
</protein>
<dbReference type="InterPro" id="IPR031315">
    <property type="entry name" value="LNS2/PITP"/>
</dbReference>
<gene>
    <name evidence="3" type="ORF">SOCE26_033120</name>
</gene>
<dbReference type="Pfam" id="PF24694">
    <property type="entry name" value="LNS2_PITM1-3"/>
    <property type="match status" value="1"/>
</dbReference>
<dbReference type="InterPro" id="IPR036412">
    <property type="entry name" value="HAD-like_sf"/>
</dbReference>
<dbReference type="Gene3D" id="3.40.50.1000">
    <property type="entry name" value="HAD superfamily/HAD-like"/>
    <property type="match status" value="1"/>
</dbReference>
<feature type="signal peptide" evidence="1">
    <location>
        <begin position="1"/>
        <end position="37"/>
    </location>
</feature>
<feature type="domain" description="LNS2/PITP" evidence="2">
    <location>
        <begin position="197"/>
        <end position="340"/>
    </location>
</feature>
<evidence type="ECO:0000313" key="3">
    <source>
        <dbReference type="EMBL" id="AUX41887.1"/>
    </source>
</evidence>
<dbReference type="GO" id="GO:0031210">
    <property type="term" value="F:phosphatidylcholine binding"/>
    <property type="evidence" value="ECO:0007669"/>
    <property type="project" value="TreeGrafter"/>
</dbReference>
<accession>A0A2L0ERE7</accession>
<evidence type="ECO:0000256" key="1">
    <source>
        <dbReference type="SAM" id="SignalP"/>
    </source>
</evidence>
<dbReference type="InterPro" id="IPR001666">
    <property type="entry name" value="PI_transfer"/>
</dbReference>
<feature type="chain" id="PRO_5014629751" evidence="1">
    <location>
        <begin position="38"/>
        <end position="362"/>
    </location>
</feature>
<dbReference type="SMART" id="SM00775">
    <property type="entry name" value="LNS2"/>
    <property type="match status" value="1"/>
</dbReference>
<dbReference type="Proteomes" id="UP000238348">
    <property type="component" value="Chromosome"/>
</dbReference>
<dbReference type="AlphaFoldDB" id="A0A2L0ERE7"/>
<dbReference type="Pfam" id="PF24695">
    <property type="entry name" value="PITM1-3"/>
    <property type="match status" value="1"/>
</dbReference>
<dbReference type="GO" id="GO:0008526">
    <property type="term" value="F:phosphatidylinositol transfer activity"/>
    <property type="evidence" value="ECO:0007669"/>
    <property type="project" value="TreeGrafter"/>
</dbReference>
<sequence>MNAPERASPRYGMRPLRSALLALAALPLAGCSAPRSAAPPALAPARAGACPARPACDAPPPTALPRGFRHTRSRLVASGWPRHRGRDLFVRPEGPQWAIAKFAYGPYDDDLEDEDVEAYLLRGCSGVWERLGTNRTSGDDRLHPTTEGIRDTGGRVYLDLTAGRRLGVGRHRVHLAVVGDGTSADLFIEVLPPGARVAVSDIDGTLTSSELAVLGELVGGGPPDAHPGAAATMQALAGSGVHLLYLTARPEWLVANTRAWLKAQGFPPGILHTTVGVTGAFGPAAASYKTIELEWLRARTGVVPSFAFGNMPSDVTTYTAAGIAPARCFYYKLSGDLRGGVPNEDYRRLAPVLFSPPAACPP</sequence>
<reference evidence="3 4" key="1">
    <citation type="submission" date="2015-09" db="EMBL/GenBank/DDBJ databases">
        <title>Sorangium comparison.</title>
        <authorList>
            <person name="Zaburannyi N."/>
            <person name="Bunk B."/>
            <person name="Overmann J."/>
            <person name="Mueller R."/>
        </authorList>
    </citation>
    <scope>NUCLEOTIDE SEQUENCE [LARGE SCALE GENOMIC DNA]</scope>
    <source>
        <strain evidence="3 4">So ce26</strain>
    </source>
</reference>
<dbReference type="GO" id="GO:0035091">
    <property type="term" value="F:phosphatidylinositol binding"/>
    <property type="evidence" value="ECO:0007669"/>
    <property type="project" value="TreeGrafter"/>
</dbReference>
<evidence type="ECO:0000313" key="4">
    <source>
        <dbReference type="Proteomes" id="UP000238348"/>
    </source>
</evidence>
<dbReference type="PANTHER" id="PTHR10658">
    <property type="entry name" value="PHOSPHATIDYLINOSITOL TRANSFER PROTEIN"/>
    <property type="match status" value="1"/>
</dbReference>
<proteinExistence type="predicted"/>
<evidence type="ECO:0000259" key="2">
    <source>
        <dbReference type="SMART" id="SM00775"/>
    </source>
</evidence>
<organism evidence="3 4">
    <name type="scientific">Sorangium cellulosum</name>
    <name type="common">Polyangium cellulosum</name>
    <dbReference type="NCBI Taxonomy" id="56"/>
    <lineage>
        <taxon>Bacteria</taxon>
        <taxon>Pseudomonadati</taxon>
        <taxon>Myxococcota</taxon>
        <taxon>Polyangia</taxon>
        <taxon>Polyangiales</taxon>
        <taxon>Polyangiaceae</taxon>
        <taxon>Sorangium</taxon>
    </lineage>
</organism>
<dbReference type="SUPFAM" id="SSF56784">
    <property type="entry name" value="HAD-like"/>
    <property type="match status" value="1"/>
</dbReference>
<name>A0A2L0ERE7_SORCE</name>
<dbReference type="GO" id="GO:0008525">
    <property type="term" value="F:phosphatidylcholine transporter activity"/>
    <property type="evidence" value="ECO:0007669"/>
    <property type="project" value="TreeGrafter"/>
</dbReference>
<dbReference type="InterPro" id="IPR023214">
    <property type="entry name" value="HAD_sf"/>
</dbReference>
<dbReference type="EMBL" id="CP012673">
    <property type="protein sequence ID" value="AUX41887.1"/>
    <property type="molecule type" value="Genomic_DNA"/>
</dbReference>
<dbReference type="GO" id="GO:0005737">
    <property type="term" value="C:cytoplasm"/>
    <property type="evidence" value="ECO:0007669"/>
    <property type="project" value="TreeGrafter"/>
</dbReference>
<keyword evidence="1" id="KW-0732">Signal</keyword>
<dbReference type="PANTHER" id="PTHR10658:SF11">
    <property type="entry name" value="VIBRATOR, ISOFORM B"/>
    <property type="match status" value="1"/>
</dbReference>